<sequence>MLTSLHTIARMSVLAFAGLSLAALTAAQFQPRPATTVATAPNPWEILGAETGPGGSVDLVHREDGRVRRVATPDAERWEYLTPSPWMADDGSMEAVGRFATPIAGDPYDAEGAVGLVRLRLPQAEVLERLELEVMPTGRPAWDPSRDDRVIFPGATGRLYSYRFAPEPADGRNAAGGSSVVALQWRCDPPGGREPFLIDPVWSGLPEMRNRLIVSLTVLRKGVETRLTPSIAPWWLELSDDGEAIVAAGPIFEPSDPVAAEPRVRLRYPSVVHCDGRLQLIFLRHEPAKNRGTVYAADLELAPATGLPRVRPGSALPVGDRPIAFGTLIPSLDAHWAFSFPVGGHQVMSLALGPRPGSAMPKLPPDLQQAAR</sequence>
<organism evidence="2 3">
    <name type="scientific">Paludisphaera mucosa</name>
    <dbReference type="NCBI Taxonomy" id="3030827"/>
    <lineage>
        <taxon>Bacteria</taxon>
        <taxon>Pseudomonadati</taxon>
        <taxon>Planctomycetota</taxon>
        <taxon>Planctomycetia</taxon>
        <taxon>Isosphaerales</taxon>
        <taxon>Isosphaeraceae</taxon>
        <taxon>Paludisphaera</taxon>
    </lineage>
</organism>
<reference evidence="2 3" key="1">
    <citation type="submission" date="2023-03" db="EMBL/GenBank/DDBJ databases">
        <title>Paludisphaera mucosa sp. nov. a novel planctomycete from northern fen.</title>
        <authorList>
            <person name="Ivanova A."/>
        </authorList>
    </citation>
    <scope>NUCLEOTIDE SEQUENCE [LARGE SCALE GENOMIC DNA]</scope>
    <source>
        <strain evidence="2 3">Pla2</strain>
    </source>
</reference>
<evidence type="ECO:0000256" key="1">
    <source>
        <dbReference type="SAM" id="SignalP"/>
    </source>
</evidence>
<gene>
    <name evidence="2" type="ORF">PZE19_26430</name>
</gene>
<protein>
    <recommendedName>
        <fullName evidence="4">Secreted protein</fullName>
    </recommendedName>
</protein>
<name>A0ABT6FIE6_9BACT</name>
<evidence type="ECO:0000313" key="3">
    <source>
        <dbReference type="Proteomes" id="UP001216907"/>
    </source>
</evidence>
<accession>A0ABT6FIE6</accession>
<dbReference type="EMBL" id="JARRAG010000002">
    <property type="protein sequence ID" value="MDG3007314.1"/>
    <property type="molecule type" value="Genomic_DNA"/>
</dbReference>
<keyword evidence="3" id="KW-1185">Reference proteome</keyword>
<feature type="chain" id="PRO_5046941451" description="Secreted protein" evidence="1">
    <location>
        <begin position="23"/>
        <end position="372"/>
    </location>
</feature>
<comment type="caution">
    <text evidence="2">The sequence shown here is derived from an EMBL/GenBank/DDBJ whole genome shotgun (WGS) entry which is preliminary data.</text>
</comment>
<evidence type="ECO:0000313" key="2">
    <source>
        <dbReference type="EMBL" id="MDG3007314.1"/>
    </source>
</evidence>
<evidence type="ECO:0008006" key="4">
    <source>
        <dbReference type="Google" id="ProtNLM"/>
    </source>
</evidence>
<feature type="signal peptide" evidence="1">
    <location>
        <begin position="1"/>
        <end position="22"/>
    </location>
</feature>
<proteinExistence type="predicted"/>
<dbReference type="RefSeq" id="WP_277863596.1">
    <property type="nucleotide sequence ID" value="NZ_JARRAG010000002.1"/>
</dbReference>
<keyword evidence="1" id="KW-0732">Signal</keyword>
<dbReference type="Proteomes" id="UP001216907">
    <property type="component" value="Unassembled WGS sequence"/>
</dbReference>